<keyword evidence="6" id="KW-1185">Reference proteome</keyword>
<name>A0A316VFW8_9BASI</name>
<evidence type="ECO:0000256" key="1">
    <source>
        <dbReference type="ARBA" id="ARBA00001554"/>
    </source>
</evidence>
<dbReference type="GO" id="GO:0006729">
    <property type="term" value="P:tetrahydrobiopterin biosynthetic process"/>
    <property type="evidence" value="ECO:0007669"/>
    <property type="project" value="InterPro"/>
</dbReference>
<dbReference type="PANTHER" id="PTHR42805:SF1">
    <property type="entry name" value="PTERIN-4-ALPHA-CARBINOLAMINE DEHYDRATASE-RELATED"/>
    <property type="match status" value="1"/>
</dbReference>
<dbReference type="GO" id="GO:0008124">
    <property type="term" value="F:4-alpha-hydroxytetrahydrobiopterin dehydratase activity"/>
    <property type="evidence" value="ECO:0007669"/>
    <property type="project" value="UniProtKB-EC"/>
</dbReference>
<dbReference type="Gene3D" id="3.30.1360.20">
    <property type="entry name" value="Transcriptional coactivator/pterin dehydratase"/>
    <property type="match status" value="1"/>
</dbReference>
<dbReference type="Proteomes" id="UP000245771">
    <property type="component" value="Unassembled WGS sequence"/>
</dbReference>
<dbReference type="STRING" id="1280837.A0A316VFW8"/>
<comment type="similarity">
    <text evidence="2">Belongs to the pterin-4-alpha-carbinolamine dehydratase family.</text>
</comment>
<dbReference type="PANTHER" id="PTHR42805">
    <property type="entry name" value="PTERIN-4-ALPHA-CARBINOLAMINE DEHYDRATASE-RELATED"/>
    <property type="match status" value="1"/>
</dbReference>
<keyword evidence="4" id="KW-0456">Lyase</keyword>
<dbReference type="CDD" id="cd00913">
    <property type="entry name" value="PCD_DCoH_subfamily_a"/>
    <property type="match status" value="1"/>
</dbReference>
<gene>
    <name evidence="5" type="ORF">FA14DRAFT_175839</name>
</gene>
<evidence type="ECO:0000256" key="3">
    <source>
        <dbReference type="ARBA" id="ARBA00013252"/>
    </source>
</evidence>
<evidence type="ECO:0000313" key="5">
    <source>
        <dbReference type="EMBL" id="PWN36527.1"/>
    </source>
</evidence>
<reference evidence="5 6" key="1">
    <citation type="journal article" date="2018" name="Mol. Biol. Evol.">
        <title>Broad Genomic Sampling Reveals a Smut Pathogenic Ancestry of the Fungal Clade Ustilaginomycotina.</title>
        <authorList>
            <person name="Kijpornyongpan T."/>
            <person name="Mondo S.J."/>
            <person name="Barry K."/>
            <person name="Sandor L."/>
            <person name="Lee J."/>
            <person name="Lipzen A."/>
            <person name="Pangilinan J."/>
            <person name="LaButti K."/>
            <person name="Hainaut M."/>
            <person name="Henrissat B."/>
            <person name="Grigoriev I.V."/>
            <person name="Spatafora J.W."/>
            <person name="Aime M.C."/>
        </authorList>
    </citation>
    <scope>NUCLEOTIDE SEQUENCE [LARGE SCALE GENOMIC DNA]</scope>
    <source>
        <strain evidence="5 6">MCA 3882</strain>
    </source>
</reference>
<dbReference type="SUPFAM" id="SSF55248">
    <property type="entry name" value="PCD-like"/>
    <property type="match status" value="1"/>
</dbReference>
<evidence type="ECO:0000256" key="4">
    <source>
        <dbReference type="ARBA" id="ARBA00023239"/>
    </source>
</evidence>
<dbReference type="EMBL" id="KZ819602">
    <property type="protein sequence ID" value="PWN36527.1"/>
    <property type="molecule type" value="Genomic_DNA"/>
</dbReference>
<proteinExistence type="inferred from homology"/>
<dbReference type="InterPro" id="IPR036428">
    <property type="entry name" value="PCD_sf"/>
</dbReference>
<dbReference type="AlphaFoldDB" id="A0A316VFW8"/>
<evidence type="ECO:0000256" key="2">
    <source>
        <dbReference type="ARBA" id="ARBA00006472"/>
    </source>
</evidence>
<accession>A0A316VFW8</accession>
<comment type="catalytic activity">
    <reaction evidence="1">
        <text>(4aS,6R)-4a-hydroxy-L-erythro-5,6,7,8-tetrahydrobiopterin = (6R)-L-erythro-6,7-dihydrobiopterin + H2O</text>
        <dbReference type="Rhea" id="RHEA:11920"/>
        <dbReference type="ChEBI" id="CHEBI:15377"/>
        <dbReference type="ChEBI" id="CHEBI:15642"/>
        <dbReference type="ChEBI" id="CHEBI:43120"/>
        <dbReference type="EC" id="4.2.1.96"/>
    </reaction>
</comment>
<dbReference type="EC" id="4.2.1.96" evidence="3"/>
<sequence length="169" mass="18740">MFARNLNLLCNQSTNQLIPTAFSRTVAPQQIYRSMSSSPTAAQASKLSEEVCEPCRKTTPVLPASEYDNFMKDLRPGWEIKPFIGSGELGVLQRSFTFKNFRYALAFTNAVGTIAEQQKHHPEIVLGWGHVEIAWWSHAIGGLHKNDFVCAAKTDEAAAQAEGLKNTEI</sequence>
<evidence type="ECO:0000313" key="6">
    <source>
        <dbReference type="Proteomes" id="UP000245771"/>
    </source>
</evidence>
<dbReference type="InParanoid" id="A0A316VFW8"/>
<dbReference type="HAMAP" id="MF_00434">
    <property type="entry name" value="Pterin_4_alpha"/>
    <property type="match status" value="1"/>
</dbReference>
<dbReference type="OrthoDB" id="277398at2759"/>
<organism evidence="5 6">
    <name type="scientific">Meira miltonrushii</name>
    <dbReference type="NCBI Taxonomy" id="1280837"/>
    <lineage>
        <taxon>Eukaryota</taxon>
        <taxon>Fungi</taxon>
        <taxon>Dikarya</taxon>
        <taxon>Basidiomycota</taxon>
        <taxon>Ustilaginomycotina</taxon>
        <taxon>Exobasidiomycetes</taxon>
        <taxon>Exobasidiales</taxon>
        <taxon>Brachybasidiaceae</taxon>
        <taxon>Meira</taxon>
    </lineage>
</organism>
<dbReference type="Pfam" id="PF01329">
    <property type="entry name" value="Pterin_4a"/>
    <property type="match status" value="1"/>
</dbReference>
<dbReference type="RefSeq" id="XP_025356829.1">
    <property type="nucleotide sequence ID" value="XM_025500615.1"/>
</dbReference>
<dbReference type="InterPro" id="IPR050376">
    <property type="entry name" value="Pterin-4-alpha-carb_dehyd"/>
</dbReference>
<dbReference type="InterPro" id="IPR001533">
    <property type="entry name" value="Pterin_deHydtase"/>
</dbReference>
<protein>
    <recommendedName>
        <fullName evidence="3">4a-hydroxytetrahydrobiopterin dehydratase</fullName>
        <ecNumber evidence="3">4.2.1.96</ecNumber>
    </recommendedName>
</protein>
<dbReference type="GeneID" id="37022396"/>